<evidence type="ECO:0000313" key="2">
    <source>
        <dbReference type="EMBL" id="GGO12778.1"/>
    </source>
</evidence>
<sequence>MDTIEQSNIDLLSVRFLSDWSLAIQVSVWVVGALLVPVAIYAIWRWISGGSSWKEFEIDQAEIGTGTGKLRLKPNMTDRQVAYAIWVELSTRKIGLPIDFEHDVIAEIYNSWHDFFGVTRELVKSIPVNKVRHKSTQKIIKLSIEVLNEGLRPHLTTWQARFRRWYENELEKKDGDLVIDPQEIQQKFPKYDELKADMEQVNRRLISYRENMRRLVMTE</sequence>
<evidence type="ECO:0000256" key="1">
    <source>
        <dbReference type="SAM" id="Phobius"/>
    </source>
</evidence>
<gene>
    <name evidence="2" type="ORF">GCM10007972_18140</name>
</gene>
<accession>A0ABQ2LDY1</accession>
<evidence type="ECO:0000313" key="3">
    <source>
        <dbReference type="Proteomes" id="UP000602381"/>
    </source>
</evidence>
<name>A0ABQ2LDY1_9PROT</name>
<keyword evidence="1" id="KW-1133">Transmembrane helix</keyword>
<dbReference type="Proteomes" id="UP000602381">
    <property type="component" value="Unassembled WGS sequence"/>
</dbReference>
<reference evidence="3" key="1">
    <citation type="journal article" date="2019" name="Int. J. Syst. Evol. Microbiol.">
        <title>The Global Catalogue of Microorganisms (GCM) 10K type strain sequencing project: providing services to taxonomists for standard genome sequencing and annotation.</title>
        <authorList>
            <consortium name="The Broad Institute Genomics Platform"/>
            <consortium name="The Broad Institute Genome Sequencing Center for Infectious Disease"/>
            <person name="Wu L."/>
            <person name="Ma J."/>
        </authorList>
    </citation>
    <scope>NUCLEOTIDE SEQUENCE [LARGE SCALE GENOMIC DNA]</scope>
    <source>
        <strain evidence="3">JCM 17843</strain>
    </source>
</reference>
<keyword evidence="1" id="KW-0812">Transmembrane</keyword>
<evidence type="ECO:0008006" key="4">
    <source>
        <dbReference type="Google" id="ProtNLM"/>
    </source>
</evidence>
<keyword evidence="3" id="KW-1185">Reference proteome</keyword>
<feature type="transmembrane region" description="Helical" evidence="1">
    <location>
        <begin position="20"/>
        <end position="44"/>
    </location>
</feature>
<proteinExistence type="predicted"/>
<dbReference type="EMBL" id="BMOV01000006">
    <property type="protein sequence ID" value="GGO12778.1"/>
    <property type="molecule type" value="Genomic_DNA"/>
</dbReference>
<keyword evidence="1" id="KW-0472">Membrane</keyword>
<comment type="caution">
    <text evidence="2">The sequence shown here is derived from an EMBL/GenBank/DDBJ whole genome shotgun (WGS) entry which is preliminary data.</text>
</comment>
<organism evidence="2 3">
    <name type="scientific">Iodidimonas muriae</name>
    <dbReference type="NCBI Taxonomy" id="261467"/>
    <lineage>
        <taxon>Bacteria</taxon>
        <taxon>Pseudomonadati</taxon>
        <taxon>Pseudomonadota</taxon>
        <taxon>Alphaproteobacteria</taxon>
        <taxon>Iodidimonadales</taxon>
        <taxon>Iodidimonadaceae</taxon>
        <taxon>Iodidimonas</taxon>
    </lineage>
</organism>
<protein>
    <recommendedName>
        <fullName evidence="4">DUF4129 domain-containing protein</fullName>
    </recommendedName>
</protein>
<dbReference type="RefSeq" id="WP_150005186.1">
    <property type="nucleotide sequence ID" value="NZ_BMOV01000006.1"/>
</dbReference>